<name>A0A811PB10_9POAL</name>
<dbReference type="Proteomes" id="UP000604825">
    <property type="component" value="Unassembled WGS sequence"/>
</dbReference>
<keyword evidence="2" id="KW-1185">Reference proteome</keyword>
<dbReference type="EMBL" id="CAJGYO010000006">
    <property type="protein sequence ID" value="CAD6237545.1"/>
    <property type="molecule type" value="Genomic_DNA"/>
</dbReference>
<sequence>MLRNLLDFELEVIDDALQLGTPSIDVRSHHFELRYPLITLVGDLLDVNNFEVVEAHGDVYFLVHPHRFQISEALVDDYRGLGELGEVAINNDIMGTAITIQISEALLPLGVVIVEATVEIVEEKLQTRIHSIELPLPAGVVVVDDNGSRSRVRDKVRRKVGRLRSLI</sequence>
<proteinExistence type="predicted"/>
<gene>
    <name evidence="1" type="ORF">NCGR_LOCUS25016</name>
</gene>
<dbReference type="AlphaFoldDB" id="A0A811PB10"/>
<organism evidence="1 2">
    <name type="scientific">Miscanthus lutarioriparius</name>
    <dbReference type="NCBI Taxonomy" id="422564"/>
    <lineage>
        <taxon>Eukaryota</taxon>
        <taxon>Viridiplantae</taxon>
        <taxon>Streptophyta</taxon>
        <taxon>Embryophyta</taxon>
        <taxon>Tracheophyta</taxon>
        <taxon>Spermatophyta</taxon>
        <taxon>Magnoliopsida</taxon>
        <taxon>Liliopsida</taxon>
        <taxon>Poales</taxon>
        <taxon>Poaceae</taxon>
        <taxon>PACMAD clade</taxon>
        <taxon>Panicoideae</taxon>
        <taxon>Andropogonodae</taxon>
        <taxon>Andropogoneae</taxon>
        <taxon>Saccharinae</taxon>
        <taxon>Miscanthus</taxon>
    </lineage>
</organism>
<comment type="caution">
    <text evidence="1">The sequence shown here is derived from an EMBL/GenBank/DDBJ whole genome shotgun (WGS) entry which is preliminary data.</text>
</comment>
<accession>A0A811PB10</accession>
<reference evidence="1" key="1">
    <citation type="submission" date="2020-10" db="EMBL/GenBank/DDBJ databases">
        <authorList>
            <person name="Han B."/>
            <person name="Lu T."/>
            <person name="Zhao Q."/>
            <person name="Huang X."/>
            <person name="Zhao Y."/>
        </authorList>
    </citation>
    <scope>NUCLEOTIDE SEQUENCE</scope>
</reference>
<protein>
    <submittedName>
        <fullName evidence="1">Uncharacterized protein</fullName>
    </submittedName>
</protein>
<evidence type="ECO:0000313" key="1">
    <source>
        <dbReference type="EMBL" id="CAD6237545.1"/>
    </source>
</evidence>
<evidence type="ECO:0000313" key="2">
    <source>
        <dbReference type="Proteomes" id="UP000604825"/>
    </source>
</evidence>